<dbReference type="GO" id="GO:0004222">
    <property type="term" value="F:metalloendopeptidase activity"/>
    <property type="evidence" value="ECO:0007669"/>
    <property type="project" value="InterPro"/>
</dbReference>
<evidence type="ECO:0000313" key="12">
    <source>
        <dbReference type="Proteomes" id="UP000482155"/>
    </source>
</evidence>
<keyword evidence="6 7" id="KW-0482">Metalloprotease</keyword>
<dbReference type="GO" id="GO:0046872">
    <property type="term" value="F:metal ion binding"/>
    <property type="evidence" value="ECO:0007669"/>
    <property type="project" value="UniProtKB-UniRule"/>
</dbReference>
<dbReference type="RefSeq" id="WP_163963158.1">
    <property type="nucleotide sequence ID" value="NZ_JAAIVB010000037.1"/>
</dbReference>
<proteinExistence type="inferred from homology"/>
<name>A0A6B3STH7_9BURK</name>
<accession>A0A6B3STH7</accession>
<dbReference type="InterPro" id="IPR024077">
    <property type="entry name" value="Neurolysin/TOP_dom2"/>
</dbReference>
<evidence type="ECO:0000256" key="8">
    <source>
        <dbReference type="SAM" id="Coils"/>
    </source>
</evidence>
<evidence type="ECO:0000256" key="5">
    <source>
        <dbReference type="ARBA" id="ARBA00022833"/>
    </source>
</evidence>
<feature type="coiled-coil region" evidence="8">
    <location>
        <begin position="158"/>
        <end position="185"/>
    </location>
</feature>
<evidence type="ECO:0000313" key="11">
    <source>
        <dbReference type="EMBL" id="NEX61702.1"/>
    </source>
</evidence>
<protein>
    <submittedName>
        <fullName evidence="11">Zn-dependent oligopeptidase</fullName>
    </submittedName>
</protein>
<keyword evidence="12" id="KW-1185">Reference proteome</keyword>
<evidence type="ECO:0000256" key="3">
    <source>
        <dbReference type="ARBA" id="ARBA00022723"/>
    </source>
</evidence>
<dbReference type="Pfam" id="PF01432">
    <property type="entry name" value="Peptidase_M3"/>
    <property type="match status" value="1"/>
</dbReference>
<dbReference type="Gene3D" id="1.10.1370.40">
    <property type="match status" value="1"/>
</dbReference>
<reference evidence="11 12" key="1">
    <citation type="submission" date="2020-02" db="EMBL/GenBank/DDBJ databases">
        <authorList>
            <person name="Kim M.K."/>
        </authorList>
    </citation>
    <scope>NUCLEOTIDE SEQUENCE [LARGE SCALE GENOMIC DNA]</scope>
    <source>
        <strain evidence="11 12">17J57-3</strain>
    </source>
</reference>
<sequence length="668" mass="75966">MNPTTILRPLGATLIALAVGQSHAAAERPLIPLLKAEQVKPACDKGLASLRKQVTALEAKPKAQSGDAKKVFAEWNTLQIAIEDLQGPVEVWNNMSPDPKVRQASEACLVEISKFATDLFQSDKLYQRFKVVKPGDKVEDKVREDAMENFEDTGVALAPAKRARMKQLLNELELLSQEYARNVRDNNTKLAFTPDEVKGLPESYLSRAKRDANGNYLLGFEYPDYNPFMEYSDNEAARKRYQLAFANRGTPRNLDLLKQAMEKRLEIAKLFDLPSFAHFVIRRRMAETPEAVNKFLADVQGAVTDVEKRELEELRQFKAAKLNIPAEQSRIERWDVSYWQQKLKQERYSIDQNELRKYFPTDASVDWALKISSDLYGVDFKRVDVPAWHEEVRYYDVIDRASGQRISGMYLDLFPRDGKYNHAAAFPIRSVSTVAKRTPISVLVTNFDRQGLNADELETLVHEFGHVLHGVLSNTRYVMQAGTSVERDFVEAPSQMYEEWARSKQSLQMLAPLCKTACPTISDDMVKRMTAAHNYGRGIRYARQLLYASYDMNLHTPTVGDPQAIWEKMEGATPLGHVPGSQFPSQFGHLMGGYAAGYYGYMWSEVIALDMLSRYSGKLMNPEVGRLYRQTILERGSELKGRDLVRSFLGRDPNPKAFFDEINGQRLQ</sequence>
<evidence type="ECO:0000256" key="9">
    <source>
        <dbReference type="SAM" id="SignalP"/>
    </source>
</evidence>
<evidence type="ECO:0000256" key="6">
    <source>
        <dbReference type="ARBA" id="ARBA00023049"/>
    </source>
</evidence>
<keyword evidence="2 7" id="KW-0645">Protease</keyword>
<comment type="cofactor">
    <cofactor evidence="7">
        <name>Zn(2+)</name>
        <dbReference type="ChEBI" id="CHEBI:29105"/>
    </cofactor>
    <text evidence="7">Binds 1 zinc ion.</text>
</comment>
<keyword evidence="9" id="KW-0732">Signal</keyword>
<evidence type="ECO:0000256" key="4">
    <source>
        <dbReference type="ARBA" id="ARBA00022801"/>
    </source>
</evidence>
<dbReference type="SUPFAM" id="SSF55486">
    <property type="entry name" value="Metalloproteases ('zincins'), catalytic domain"/>
    <property type="match status" value="1"/>
</dbReference>
<dbReference type="Gene3D" id="1.10.1370.10">
    <property type="entry name" value="Neurolysin, domain 3"/>
    <property type="match status" value="1"/>
</dbReference>
<dbReference type="PANTHER" id="PTHR11804">
    <property type="entry name" value="PROTEASE M3 THIMET OLIGOPEPTIDASE-RELATED"/>
    <property type="match status" value="1"/>
</dbReference>
<dbReference type="InterPro" id="IPR045090">
    <property type="entry name" value="Pept_M3A_M3B"/>
</dbReference>
<evidence type="ECO:0000259" key="10">
    <source>
        <dbReference type="Pfam" id="PF01432"/>
    </source>
</evidence>
<dbReference type="Proteomes" id="UP000482155">
    <property type="component" value="Unassembled WGS sequence"/>
</dbReference>
<feature type="chain" id="PRO_5025660090" evidence="9">
    <location>
        <begin position="25"/>
        <end position="668"/>
    </location>
</feature>
<dbReference type="GO" id="GO:0006508">
    <property type="term" value="P:proteolysis"/>
    <property type="evidence" value="ECO:0007669"/>
    <property type="project" value="UniProtKB-KW"/>
</dbReference>
<keyword evidence="8" id="KW-0175">Coiled coil</keyword>
<feature type="domain" description="Peptidase M3A/M3B catalytic" evidence="10">
    <location>
        <begin position="228"/>
        <end position="662"/>
    </location>
</feature>
<dbReference type="PANTHER" id="PTHR11804:SF84">
    <property type="entry name" value="SACCHAROLYSIN"/>
    <property type="match status" value="1"/>
</dbReference>
<feature type="signal peptide" evidence="9">
    <location>
        <begin position="1"/>
        <end position="24"/>
    </location>
</feature>
<organism evidence="11 12">
    <name type="scientific">Noviherbaspirillum galbum</name>
    <dbReference type="NCBI Taxonomy" id="2709383"/>
    <lineage>
        <taxon>Bacteria</taxon>
        <taxon>Pseudomonadati</taxon>
        <taxon>Pseudomonadota</taxon>
        <taxon>Betaproteobacteria</taxon>
        <taxon>Burkholderiales</taxon>
        <taxon>Oxalobacteraceae</taxon>
        <taxon>Noviherbaspirillum</taxon>
    </lineage>
</organism>
<dbReference type="AlphaFoldDB" id="A0A6B3STH7"/>
<dbReference type="Gene3D" id="3.40.390.10">
    <property type="entry name" value="Collagenase (Catalytic Domain)"/>
    <property type="match status" value="1"/>
</dbReference>
<dbReference type="InterPro" id="IPR024079">
    <property type="entry name" value="MetalloPept_cat_dom_sf"/>
</dbReference>
<dbReference type="EMBL" id="JAAIVB010000037">
    <property type="protein sequence ID" value="NEX61702.1"/>
    <property type="molecule type" value="Genomic_DNA"/>
</dbReference>
<comment type="caution">
    <text evidence="11">The sequence shown here is derived from an EMBL/GenBank/DDBJ whole genome shotgun (WGS) entry which is preliminary data.</text>
</comment>
<evidence type="ECO:0000256" key="2">
    <source>
        <dbReference type="ARBA" id="ARBA00022670"/>
    </source>
</evidence>
<gene>
    <name evidence="11" type="ORF">G3574_11480</name>
</gene>
<dbReference type="GO" id="GO:0006518">
    <property type="term" value="P:peptide metabolic process"/>
    <property type="evidence" value="ECO:0007669"/>
    <property type="project" value="TreeGrafter"/>
</dbReference>
<keyword evidence="4 7" id="KW-0378">Hydrolase</keyword>
<dbReference type="InterPro" id="IPR001567">
    <property type="entry name" value="Pept_M3A_M3B_dom"/>
</dbReference>
<keyword evidence="3 7" id="KW-0479">Metal-binding</keyword>
<evidence type="ECO:0000256" key="7">
    <source>
        <dbReference type="RuleBase" id="RU003435"/>
    </source>
</evidence>
<dbReference type="CDD" id="cd06455">
    <property type="entry name" value="M3A_TOP"/>
    <property type="match status" value="1"/>
</dbReference>
<comment type="similarity">
    <text evidence="1 7">Belongs to the peptidase M3 family.</text>
</comment>
<evidence type="ECO:0000256" key="1">
    <source>
        <dbReference type="ARBA" id="ARBA00006040"/>
    </source>
</evidence>
<keyword evidence="5 7" id="KW-0862">Zinc</keyword>